<organism evidence="1 2">
    <name type="scientific">Ancylobacter novellus</name>
    <name type="common">Thiobacillus novellus</name>
    <dbReference type="NCBI Taxonomy" id="921"/>
    <lineage>
        <taxon>Bacteria</taxon>
        <taxon>Pseudomonadati</taxon>
        <taxon>Pseudomonadota</taxon>
        <taxon>Alphaproteobacteria</taxon>
        <taxon>Hyphomicrobiales</taxon>
        <taxon>Xanthobacteraceae</taxon>
        <taxon>Ancylobacter</taxon>
    </lineage>
</organism>
<comment type="caution">
    <text evidence="1">The sequence shown here is derived from an EMBL/GenBank/DDBJ whole genome shotgun (WGS) entry which is preliminary data.</text>
</comment>
<protein>
    <submittedName>
        <fullName evidence="1">Uncharacterized protein</fullName>
    </submittedName>
</protein>
<sequence>MTLKTQVQLIPTTYDNPAWPLVDGVVGSALPGGAEAEASGHFVFGGDAASLVSLTSPSVALTPASPTSGPPAFDTVAPGSMTISSAGRHGLYTPFRDAAYGEGTVALCLRHEDLAGSKIAWGTATTVNGDGGQMGFLANSAEAGNATAFLSRGSAAQLRSEAAGFTTGLAEGDPYIQMWSWDNAHGIAMYCPGSKKRGGPNDYLADSAPRTYLPSTDNKLIALGNIYYQQSSWQGGVTLFEAVFFPWRMTLAEMIALKGRIVGRQADRPTPVTVKA</sequence>
<evidence type="ECO:0000313" key="2">
    <source>
        <dbReference type="Proteomes" id="UP000249577"/>
    </source>
</evidence>
<dbReference type="Proteomes" id="UP000249577">
    <property type="component" value="Unassembled WGS sequence"/>
</dbReference>
<gene>
    <name evidence="1" type="ORF">DI565_00730</name>
</gene>
<accession>A0A2W5KPG7</accession>
<reference evidence="1 2" key="1">
    <citation type="submission" date="2017-08" db="EMBL/GenBank/DDBJ databases">
        <title>Infants hospitalized years apart are colonized by the same room-sourced microbial strains.</title>
        <authorList>
            <person name="Brooks B."/>
            <person name="Olm M.R."/>
            <person name="Firek B.A."/>
            <person name="Baker R."/>
            <person name="Thomas B.C."/>
            <person name="Morowitz M.J."/>
            <person name="Banfield J.F."/>
        </authorList>
    </citation>
    <scope>NUCLEOTIDE SEQUENCE [LARGE SCALE GENOMIC DNA]</scope>
    <source>
        <strain evidence="1">S2_005_003_R2_43</strain>
    </source>
</reference>
<dbReference type="EMBL" id="QFPN01000001">
    <property type="protein sequence ID" value="PZQ18962.1"/>
    <property type="molecule type" value="Genomic_DNA"/>
</dbReference>
<evidence type="ECO:0000313" key="1">
    <source>
        <dbReference type="EMBL" id="PZQ18962.1"/>
    </source>
</evidence>
<dbReference type="AlphaFoldDB" id="A0A2W5KPG7"/>
<name>A0A2W5KPG7_ANCNO</name>
<proteinExistence type="predicted"/>